<evidence type="ECO:0000256" key="5">
    <source>
        <dbReference type="ARBA" id="ARBA00022605"/>
    </source>
</evidence>
<dbReference type="GO" id="GO:0004640">
    <property type="term" value="F:phosphoribosylanthranilate isomerase activity"/>
    <property type="evidence" value="ECO:0007669"/>
    <property type="project" value="UniProtKB-UniRule"/>
</dbReference>
<dbReference type="PANTHER" id="PTHR42894:SF1">
    <property type="entry name" value="N-(5'-PHOSPHORIBOSYL)ANTHRANILATE ISOMERASE"/>
    <property type="match status" value="1"/>
</dbReference>
<dbReference type="GO" id="GO:0000162">
    <property type="term" value="P:L-tryptophan biosynthetic process"/>
    <property type="evidence" value="ECO:0007669"/>
    <property type="project" value="UniProtKB-UniRule"/>
</dbReference>
<evidence type="ECO:0000256" key="9">
    <source>
        <dbReference type="HAMAP-Rule" id="MF_00135"/>
    </source>
</evidence>
<sequence>MNGTTAEAAKKAATLVKICGIKEETTIDGMKGLPVDYIGFVFAKSKRQVTPERAAELISAASRTQMAGEAPPQTVGVFVNPTLEELERALSVAKLDVVQLHGEETPAFARQVADRFGVKVWRALPIVESAGDPVGAVEPEGAGPARLEAYRGIAEAILIDTAGGGTGKTFRWDLIPGYQEAAAANGLKLFVAGGLSPDNVDGLVEQYSPEGVDISSGVETDGVKDNAKIAAFAQKVRSKS</sequence>
<evidence type="ECO:0000259" key="10">
    <source>
        <dbReference type="Pfam" id="PF00697"/>
    </source>
</evidence>
<comment type="caution">
    <text evidence="11">The sequence shown here is derived from an EMBL/GenBank/DDBJ whole genome shotgun (WGS) entry which is preliminary data.</text>
</comment>
<dbReference type="InterPro" id="IPR013785">
    <property type="entry name" value="Aldolase_TIM"/>
</dbReference>
<keyword evidence="8 9" id="KW-0413">Isomerase</keyword>
<accession>A0A841T0H9</accession>
<keyword evidence="6 9" id="KW-0822">Tryptophan biosynthesis</keyword>
<dbReference type="CDD" id="cd00405">
    <property type="entry name" value="PRAI"/>
    <property type="match status" value="1"/>
</dbReference>
<dbReference type="InterPro" id="IPR044643">
    <property type="entry name" value="TrpF_fam"/>
</dbReference>
<dbReference type="EMBL" id="JACJVQ010000013">
    <property type="protein sequence ID" value="MBB6635377.1"/>
    <property type="molecule type" value="Genomic_DNA"/>
</dbReference>
<dbReference type="Gene3D" id="3.20.20.70">
    <property type="entry name" value="Aldolase class I"/>
    <property type="match status" value="1"/>
</dbReference>
<comment type="pathway">
    <text evidence="2 9">Amino-acid biosynthesis; L-tryptophan biosynthesis; L-tryptophan from chorismate: step 3/5.</text>
</comment>
<keyword evidence="7 9" id="KW-0057">Aromatic amino acid biosynthesis</keyword>
<evidence type="ECO:0000256" key="7">
    <source>
        <dbReference type="ARBA" id="ARBA00023141"/>
    </source>
</evidence>
<dbReference type="UniPathway" id="UPA00035">
    <property type="reaction ID" value="UER00042"/>
</dbReference>
<dbReference type="Pfam" id="PF00697">
    <property type="entry name" value="PRAI"/>
    <property type="match status" value="1"/>
</dbReference>
<evidence type="ECO:0000256" key="3">
    <source>
        <dbReference type="ARBA" id="ARBA00012572"/>
    </source>
</evidence>
<dbReference type="HAMAP" id="MF_00135">
    <property type="entry name" value="PRAI"/>
    <property type="match status" value="1"/>
</dbReference>
<dbReference type="InterPro" id="IPR001240">
    <property type="entry name" value="PRAI_dom"/>
</dbReference>
<dbReference type="SUPFAM" id="SSF51366">
    <property type="entry name" value="Ribulose-phoshate binding barrel"/>
    <property type="match status" value="1"/>
</dbReference>
<protein>
    <recommendedName>
        <fullName evidence="4 9">N-(5'-phosphoribosyl)anthranilate isomerase</fullName>
        <shortName evidence="9">PRAI</shortName>
        <ecNumber evidence="3 9">5.3.1.24</ecNumber>
    </recommendedName>
</protein>
<evidence type="ECO:0000256" key="4">
    <source>
        <dbReference type="ARBA" id="ARBA00022272"/>
    </source>
</evidence>
<dbReference type="PANTHER" id="PTHR42894">
    <property type="entry name" value="N-(5'-PHOSPHORIBOSYL)ANTHRANILATE ISOMERASE"/>
    <property type="match status" value="1"/>
</dbReference>
<dbReference type="Proteomes" id="UP000535838">
    <property type="component" value="Unassembled WGS sequence"/>
</dbReference>
<reference evidence="11 12" key="1">
    <citation type="submission" date="2020-08" db="EMBL/GenBank/DDBJ databases">
        <title>Cohnella phylogeny.</title>
        <authorList>
            <person name="Dunlap C."/>
        </authorList>
    </citation>
    <scope>NUCLEOTIDE SEQUENCE [LARGE SCALE GENOMIC DNA]</scope>
    <source>
        <strain evidence="11 12">DSM 25241</strain>
    </source>
</reference>
<name>A0A841T0H9_9BACL</name>
<dbReference type="EC" id="5.3.1.24" evidence="3 9"/>
<dbReference type="RefSeq" id="WP_185120612.1">
    <property type="nucleotide sequence ID" value="NZ_JACJVQ010000013.1"/>
</dbReference>
<organism evidence="11 12">
    <name type="scientific">Cohnella thailandensis</name>
    <dbReference type="NCBI Taxonomy" id="557557"/>
    <lineage>
        <taxon>Bacteria</taxon>
        <taxon>Bacillati</taxon>
        <taxon>Bacillota</taxon>
        <taxon>Bacilli</taxon>
        <taxon>Bacillales</taxon>
        <taxon>Paenibacillaceae</taxon>
        <taxon>Cohnella</taxon>
    </lineage>
</organism>
<gene>
    <name evidence="9" type="primary">trpF</name>
    <name evidence="11" type="ORF">H7B67_14760</name>
</gene>
<dbReference type="AlphaFoldDB" id="A0A841T0H9"/>
<comment type="similarity">
    <text evidence="9">Belongs to the TrpF family.</text>
</comment>
<dbReference type="InterPro" id="IPR011060">
    <property type="entry name" value="RibuloseP-bd_barrel"/>
</dbReference>
<evidence type="ECO:0000313" key="11">
    <source>
        <dbReference type="EMBL" id="MBB6635377.1"/>
    </source>
</evidence>
<evidence type="ECO:0000256" key="8">
    <source>
        <dbReference type="ARBA" id="ARBA00023235"/>
    </source>
</evidence>
<keyword evidence="12" id="KW-1185">Reference proteome</keyword>
<keyword evidence="5 9" id="KW-0028">Amino-acid biosynthesis</keyword>
<comment type="catalytic activity">
    <reaction evidence="1 9">
        <text>N-(5-phospho-beta-D-ribosyl)anthranilate = 1-(2-carboxyphenylamino)-1-deoxy-D-ribulose 5-phosphate</text>
        <dbReference type="Rhea" id="RHEA:21540"/>
        <dbReference type="ChEBI" id="CHEBI:18277"/>
        <dbReference type="ChEBI" id="CHEBI:58613"/>
        <dbReference type="EC" id="5.3.1.24"/>
    </reaction>
</comment>
<evidence type="ECO:0000256" key="1">
    <source>
        <dbReference type="ARBA" id="ARBA00001164"/>
    </source>
</evidence>
<proteinExistence type="inferred from homology"/>
<feature type="domain" description="N-(5'phosphoribosyl) anthranilate isomerase (PRAI)" evidence="10">
    <location>
        <begin position="16"/>
        <end position="234"/>
    </location>
</feature>
<evidence type="ECO:0000313" key="12">
    <source>
        <dbReference type="Proteomes" id="UP000535838"/>
    </source>
</evidence>
<evidence type="ECO:0000256" key="6">
    <source>
        <dbReference type="ARBA" id="ARBA00022822"/>
    </source>
</evidence>
<evidence type="ECO:0000256" key="2">
    <source>
        <dbReference type="ARBA" id="ARBA00004664"/>
    </source>
</evidence>